<gene>
    <name evidence="1" type="primary">PARPA_03941.1 scaffold 10640</name>
</gene>
<dbReference type="Proteomes" id="UP000054107">
    <property type="component" value="Unassembled WGS sequence"/>
</dbReference>
<protein>
    <submittedName>
        <fullName evidence="1">Uncharacterized protein</fullName>
    </submittedName>
</protein>
<accession>A0A0B7N4B5</accession>
<reference evidence="1 2" key="1">
    <citation type="submission" date="2014-09" db="EMBL/GenBank/DDBJ databases">
        <authorList>
            <person name="Ellenberger Sabrina"/>
        </authorList>
    </citation>
    <scope>NUCLEOTIDE SEQUENCE [LARGE SCALE GENOMIC DNA]</scope>
    <source>
        <strain evidence="1 2">CBS 412.66</strain>
    </source>
</reference>
<organism evidence="1 2">
    <name type="scientific">Parasitella parasitica</name>
    <dbReference type="NCBI Taxonomy" id="35722"/>
    <lineage>
        <taxon>Eukaryota</taxon>
        <taxon>Fungi</taxon>
        <taxon>Fungi incertae sedis</taxon>
        <taxon>Mucoromycota</taxon>
        <taxon>Mucoromycotina</taxon>
        <taxon>Mucoromycetes</taxon>
        <taxon>Mucorales</taxon>
        <taxon>Mucorineae</taxon>
        <taxon>Mucoraceae</taxon>
        <taxon>Parasitella</taxon>
    </lineage>
</organism>
<sequence length="106" mass="11800">MKSVLYNNQRKIIVHKIDIRFVVNDSGEYDVDAAKLLVEAKDVVDLMVNNTIHVDDIGDLSGTGFQIGGKSVFFSIYTMGENVSLGIIWCCNFVTSYGINYQSTLN</sequence>
<keyword evidence="2" id="KW-1185">Reference proteome</keyword>
<evidence type="ECO:0000313" key="1">
    <source>
        <dbReference type="EMBL" id="CEP10283.1"/>
    </source>
</evidence>
<proteinExistence type="predicted"/>
<dbReference type="EMBL" id="LN723682">
    <property type="protein sequence ID" value="CEP10283.1"/>
    <property type="molecule type" value="Genomic_DNA"/>
</dbReference>
<dbReference type="OrthoDB" id="10629638at2759"/>
<dbReference type="AlphaFoldDB" id="A0A0B7N4B5"/>
<name>A0A0B7N4B5_9FUNG</name>
<evidence type="ECO:0000313" key="2">
    <source>
        <dbReference type="Proteomes" id="UP000054107"/>
    </source>
</evidence>